<dbReference type="RefSeq" id="WP_152802049.1">
    <property type="nucleotide sequence ID" value="NZ_WHUF01000001.1"/>
</dbReference>
<dbReference type="InterPro" id="IPR032568">
    <property type="entry name" value="DUF4926"/>
</dbReference>
<accession>A0A843S3U5</accession>
<dbReference type="Proteomes" id="UP000444318">
    <property type="component" value="Unassembled WGS sequence"/>
</dbReference>
<dbReference type="AlphaFoldDB" id="A0A843S3U5"/>
<name>A0A843S3U5_9BURK</name>
<reference evidence="1 2" key="1">
    <citation type="submission" date="2019-10" db="EMBL/GenBank/DDBJ databases">
        <title>Two novel species isolated from a subtropical stream in China.</title>
        <authorList>
            <person name="Lu H."/>
        </authorList>
    </citation>
    <scope>NUCLEOTIDE SEQUENCE [LARGE SCALE GENOMIC DNA]</scope>
    <source>
        <strain evidence="1 2">FT103W</strain>
    </source>
</reference>
<sequence>MKTKFLDYDVVKSVRSLNKNVPKGTLGAVLMVFESTNSRYEVEFVNDAGDSLAVLTVDEKDLELAQRVK</sequence>
<evidence type="ECO:0000313" key="2">
    <source>
        <dbReference type="Proteomes" id="UP000444318"/>
    </source>
</evidence>
<protein>
    <submittedName>
        <fullName evidence="1">DUF4926 domain-containing protein</fullName>
    </submittedName>
</protein>
<keyword evidence="2" id="KW-1185">Reference proteome</keyword>
<organism evidence="1 2">
    <name type="scientific">Rugamonas rivuli</name>
    <dbReference type="NCBI Taxonomy" id="2743358"/>
    <lineage>
        <taxon>Bacteria</taxon>
        <taxon>Pseudomonadati</taxon>
        <taxon>Pseudomonadota</taxon>
        <taxon>Betaproteobacteria</taxon>
        <taxon>Burkholderiales</taxon>
        <taxon>Oxalobacteraceae</taxon>
        <taxon>Telluria group</taxon>
        <taxon>Rugamonas</taxon>
    </lineage>
</organism>
<proteinExistence type="predicted"/>
<dbReference type="EMBL" id="WHUF01000001">
    <property type="protein sequence ID" value="MQA18799.1"/>
    <property type="molecule type" value="Genomic_DNA"/>
</dbReference>
<gene>
    <name evidence="1" type="ORF">GEV01_04650</name>
</gene>
<comment type="caution">
    <text evidence="1">The sequence shown here is derived from an EMBL/GenBank/DDBJ whole genome shotgun (WGS) entry which is preliminary data.</text>
</comment>
<evidence type="ECO:0000313" key="1">
    <source>
        <dbReference type="EMBL" id="MQA18799.1"/>
    </source>
</evidence>
<dbReference type="Pfam" id="PF16277">
    <property type="entry name" value="DUF4926"/>
    <property type="match status" value="1"/>
</dbReference>